<proteinExistence type="predicted"/>
<sequence>FTHPPHVSPPITGSNHPPAIVSNCSKIPIHPYFSPKDALGLVLVLLPRVTPTL</sequence>
<dbReference type="InterPro" id="IPR036150">
    <property type="entry name" value="Cyt_b/b6_C_sf"/>
</dbReference>
<name>A0A7L0S9F7_GLABR</name>
<gene>
    <name evidence="1" type="primary">Mtcyb</name>
    <name evidence="1" type="ORF">GLABRA_R11730</name>
</gene>
<protein>
    <submittedName>
        <fullName evidence="1">CYB protein</fullName>
    </submittedName>
</protein>
<evidence type="ECO:0000313" key="2">
    <source>
        <dbReference type="Proteomes" id="UP000591073"/>
    </source>
</evidence>
<evidence type="ECO:0000313" key="1">
    <source>
        <dbReference type="EMBL" id="NXL38976.1"/>
    </source>
</evidence>
<comment type="caution">
    <text evidence="1">The sequence shown here is derived from an EMBL/GenBank/DDBJ whole genome shotgun (WGS) entry which is preliminary data.</text>
</comment>
<dbReference type="GO" id="GO:0016491">
    <property type="term" value="F:oxidoreductase activity"/>
    <property type="evidence" value="ECO:0007669"/>
    <property type="project" value="InterPro"/>
</dbReference>
<accession>A0A7L0S9F7</accession>
<dbReference type="AlphaFoldDB" id="A0A7L0S9F7"/>
<dbReference type="SUPFAM" id="SSF81648">
    <property type="entry name" value="a domain/subunit of cytochrome bc1 complex (Ubiquinol-cytochrome c reductase)"/>
    <property type="match status" value="1"/>
</dbReference>
<dbReference type="Proteomes" id="UP000591073">
    <property type="component" value="Unassembled WGS sequence"/>
</dbReference>
<dbReference type="EMBL" id="VXAP01000921">
    <property type="protein sequence ID" value="NXL38976.1"/>
    <property type="molecule type" value="Genomic_DNA"/>
</dbReference>
<feature type="non-terminal residue" evidence="1">
    <location>
        <position position="1"/>
    </location>
</feature>
<keyword evidence="2" id="KW-1185">Reference proteome</keyword>
<dbReference type="GO" id="GO:0009055">
    <property type="term" value="F:electron transfer activity"/>
    <property type="evidence" value="ECO:0007669"/>
    <property type="project" value="InterPro"/>
</dbReference>
<dbReference type="OrthoDB" id="244at2759"/>
<reference evidence="1 2" key="1">
    <citation type="submission" date="2019-09" db="EMBL/GenBank/DDBJ databases">
        <title>Bird 10,000 Genomes (B10K) Project - Family phase.</title>
        <authorList>
            <person name="Zhang G."/>
        </authorList>
    </citation>
    <scope>NUCLEOTIDE SEQUENCE [LARGE SCALE GENOMIC DNA]</scope>
    <source>
        <strain evidence="1">B10K-DU-008-63</strain>
    </source>
</reference>
<feature type="non-terminal residue" evidence="1">
    <location>
        <position position="53"/>
    </location>
</feature>
<organism evidence="1 2">
    <name type="scientific">Glaucidium brasilianum</name>
    <name type="common">Ferruginous pygmy-owl</name>
    <dbReference type="NCBI Taxonomy" id="78217"/>
    <lineage>
        <taxon>Eukaryota</taxon>
        <taxon>Metazoa</taxon>
        <taxon>Chordata</taxon>
        <taxon>Craniata</taxon>
        <taxon>Vertebrata</taxon>
        <taxon>Euteleostomi</taxon>
        <taxon>Archelosauria</taxon>
        <taxon>Archosauria</taxon>
        <taxon>Dinosauria</taxon>
        <taxon>Saurischia</taxon>
        <taxon>Theropoda</taxon>
        <taxon>Coelurosauria</taxon>
        <taxon>Aves</taxon>
        <taxon>Neognathae</taxon>
        <taxon>Neoaves</taxon>
        <taxon>Telluraves</taxon>
        <taxon>Strigiformes</taxon>
        <taxon>Strigidae</taxon>
        <taxon>Glaucidium</taxon>
    </lineage>
</organism>
<dbReference type="GO" id="GO:0016020">
    <property type="term" value="C:membrane"/>
    <property type="evidence" value="ECO:0007669"/>
    <property type="project" value="InterPro"/>
</dbReference>